<feature type="signal peptide" evidence="5">
    <location>
        <begin position="1"/>
        <end position="21"/>
    </location>
</feature>
<dbReference type="EMBL" id="KZ309537">
    <property type="protein sequence ID" value="KAG8239166.1"/>
    <property type="molecule type" value="Genomic_DNA"/>
</dbReference>
<protein>
    <recommendedName>
        <fullName evidence="8">Pigment dispersing factor</fullName>
    </recommendedName>
</protein>
<comment type="caution">
    <text evidence="6">The sequence shown here is derived from an EMBL/GenBank/DDBJ whole genome shotgun (WGS) entry which is preliminary data.</text>
</comment>
<feature type="chain" id="PRO_5035431401" description="Pigment dispersing factor" evidence="5">
    <location>
        <begin position="22"/>
        <end position="80"/>
    </location>
</feature>
<keyword evidence="4" id="KW-0027">Amidation</keyword>
<evidence type="ECO:0000313" key="6">
    <source>
        <dbReference type="EMBL" id="KAG8239166.1"/>
    </source>
</evidence>
<dbReference type="InterPro" id="IPR009396">
    <property type="entry name" value="Pigment_DH"/>
</dbReference>
<accession>A0A8K0P9N8</accession>
<proteinExistence type="inferred from homology"/>
<evidence type="ECO:0000256" key="1">
    <source>
        <dbReference type="ARBA" id="ARBA00004613"/>
    </source>
</evidence>
<dbReference type="GO" id="GO:0005576">
    <property type="term" value="C:extracellular region"/>
    <property type="evidence" value="ECO:0007669"/>
    <property type="project" value="UniProtKB-SubCell"/>
</dbReference>
<dbReference type="AlphaFoldDB" id="A0A8K0P9N8"/>
<dbReference type="GO" id="GO:0005179">
    <property type="term" value="F:hormone activity"/>
    <property type="evidence" value="ECO:0007669"/>
    <property type="project" value="InterPro"/>
</dbReference>
<evidence type="ECO:0000256" key="5">
    <source>
        <dbReference type="SAM" id="SignalP"/>
    </source>
</evidence>
<evidence type="ECO:0000313" key="7">
    <source>
        <dbReference type="Proteomes" id="UP000792457"/>
    </source>
</evidence>
<evidence type="ECO:0008006" key="8">
    <source>
        <dbReference type="Google" id="ProtNLM"/>
    </source>
</evidence>
<evidence type="ECO:0000256" key="4">
    <source>
        <dbReference type="ARBA" id="ARBA00022815"/>
    </source>
</evidence>
<dbReference type="OrthoDB" id="8178425at2759"/>
<keyword evidence="3" id="KW-0964">Secreted</keyword>
<comment type="similarity">
    <text evidence="2">Belongs to the arthropod PDH family.</text>
</comment>
<comment type="subcellular location">
    <subcellularLocation>
        <location evidence="1">Secreted</location>
    </subcellularLocation>
</comment>
<name>A0A8K0P9N8_LADFU</name>
<reference evidence="6" key="1">
    <citation type="submission" date="2013-04" db="EMBL/GenBank/DDBJ databases">
        <authorList>
            <person name="Qu J."/>
            <person name="Murali S.C."/>
            <person name="Bandaranaike D."/>
            <person name="Bellair M."/>
            <person name="Blankenburg K."/>
            <person name="Chao H."/>
            <person name="Dinh H."/>
            <person name="Doddapaneni H."/>
            <person name="Downs B."/>
            <person name="Dugan-Rocha S."/>
            <person name="Elkadiri S."/>
            <person name="Gnanaolivu R.D."/>
            <person name="Hernandez B."/>
            <person name="Javaid M."/>
            <person name="Jayaseelan J.C."/>
            <person name="Lee S."/>
            <person name="Li M."/>
            <person name="Ming W."/>
            <person name="Munidasa M."/>
            <person name="Muniz J."/>
            <person name="Nguyen L."/>
            <person name="Ongeri F."/>
            <person name="Osuji N."/>
            <person name="Pu L.-L."/>
            <person name="Puazo M."/>
            <person name="Qu C."/>
            <person name="Quiroz J."/>
            <person name="Raj R."/>
            <person name="Weissenberger G."/>
            <person name="Xin Y."/>
            <person name="Zou X."/>
            <person name="Han Y."/>
            <person name="Richards S."/>
            <person name="Worley K."/>
            <person name="Muzny D."/>
            <person name="Gibbs R."/>
        </authorList>
    </citation>
    <scope>NUCLEOTIDE SEQUENCE</scope>
    <source>
        <strain evidence="6">Sampled in the wild</strain>
    </source>
</reference>
<sequence length="80" mass="9042">MKNLASVILVLYLLRMPFALCMDSEDEKYLDKEYAREIASWLTQLAARGAEHPIPAHKRNSELINSLLGLPKVMNDAGKK</sequence>
<keyword evidence="7" id="KW-1185">Reference proteome</keyword>
<gene>
    <name evidence="6" type="ORF">J437_LFUL018917</name>
</gene>
<organism evidence="6 7">
    <name type="scientific">Ladona fulva</name>
    <name type="common">Scarce chaser dragonfly</name>
    <name type="synonym">Libellula fulva</name>
    <dbReference type="NCBI Taxonomy" id="123851"/>
    <lineage>
        <taxon>Eukaryota</taxon>
        <taxon>Metazoa</taxon>
        <taxon>Ecdysozoa</taxon>
        <taxon>Arthropoda</taxon>
        <taxon>Hexapoda</taxon>
        <taxon>Insecta</taxon>
        <taxon>Pterygota</taxon>
        <taxon>Palaeoptera</taxon>
        <taxon>Odonata</taxon>
        <taxon>Epiprocta</taxon>
        <taxon>Anisoptera</taxon>
        <taxon>Libelluloidea</taxon>
        <taxon>Libellulidae</taxon>
        <taxon>Ladona</taxon>
    </lineage>
</organism>
<evidence type="ECO:0000256" key="3">
    <source>
        <dbReference type="ARBA" id="ARBA00022525"/>
    </source>
</evidence>
<dbReference type="GO" id="GO:0009416">
    <property type="term" value="P:response to light stimulus"/>
    <property type="evidence" value="ECO:0007669"/>
    <property type="project" value="InterPro"/>
</dbReference>
<keyword evidence="5" id="KW-0732">Signal</keyword>
<dbReference type="Pfam" id="PF06324">
    <property type="entry name" value="Pigment_DH"/>
    <property type="match status" value="1"/>
</dbReference>
<dbReference type="Proteomes" id="UP000792457">
    <property type="component" value="Unassembled WGS sequence"/>
</dbReference>
<reference evidence="6" key="2">
    <citation type="submission" date="2017-10" db="EMBL/GenBank/DDBJ databases">
        <title>Ladona fulva Genome sequencing and assembly.</title>
        <authorList>
            <person name="Murali S."/>
            <person name="Richards S."/>
            <person name="Bandaranaike D."/>
            <person name="Bellair M."/>
            <person name="Blankenburg K."/>
            <person name="Chao H."/>
            <person name="Dinh H."/>
            <person name="Doddapaneni H."/>
            <person name="Dugan-Rocha S."/>
            <person name="Elkadiri S."/>
            <person name="Gnanaolivu R."/>
            <person name="Hernandez B."/>
            <person name="Skinner E."/>
            <person name="Javaid M."/>
            <person name="Lee S."/>
            <person name="Li M."/>
            <person name="Ming W."/>
            <person name="Munidasa M."/>
            <person name="Muniz J."/>
            <person name="Nguyen L."/>
            <person name="Hughes D."/>
            <person name="Osuji N."/>
            <person name="Pu L.-L."/>
            <person name="Puazo M."/>
            <person name="Qu C."/>
            <person name="Quiroz J."/>
            <person name="Raj R."/>
            <person name="Weissenberger G."/>
            <person name="Xin Y."/>
            <person name="Zou X."/>
            <person name="Han Y."/>
            <person name="Worley K."/>
            <person name="Muzny D."/>
            <person name="Gibbs R."/>
        </authorList>
    </citation>
    <scope>NUCLEOTIDE SEQUENCE</scope>
    <source>
        <strain evidence="6">Sampled in the wild</strain>
    </source>
</reference>
<evidence type="ECO:0000256" key="2">
    <source>
        <dbReference type="ARBA" id="ARBA00010172"/>
    </source>
</evidence>